<protein>
    <submittedName>
        <fullName evidence="3">SLBB domain-containing protein</fullName>
    </submittedName>
</protein>
<feature type="domain" description="Soluble ligand binding" evidence="2">
    <location>
        <begin position="206"/>
        <end position="249"/>
    </location>
</feature>
<feature type="region of interest" description="Disordered" evidence="1">
    <location>
        <begin position="339"/>
        <end position="367"/>
    </location>
</feature>
<evidence type="ECO:0000256" key="1">
    <source>
        <dbReference type="SAM" id="MobiDB-lite"/>
    </source>
</evidence>
<dbReference type="RefSeq" id="WP_324716230.1">
    <property type="nucleotide sequence ID" value="NZ_CP141615.1"/>
</dbReference>
<dbReference type="EMBL" id="CP141615">
    <property type="protein sequence ID" value="WRP16958.1"/>
    <property type="molecule type" value="Genomic_DNA"/>
</dbReference>
<dbReference type="PANTHER" id="PTHR33619:SF3">
    <property type="entry name" value="POLYSACCHARIDE EXPORT PROTEIN GFCE-RELATED"/>
    <property type="match status" value="1"/>
</dbReference>
<name>A0ABZ1BWC0_9FIRM</name>
<dbReference type="Pfam" id="PF10531">
    <property type="entry name" value="SLBB"/>
    <property type="match status" value="5"/>
</dbReference>
<dbReference type="Gene3D" id="3.10.560.10">
    <property type="entry name" value="Outer membrane lipoprotein wza domain like"/>
    <property type="match status" value="5"/>
</dbReference>
<evidence type="ECO:0000259" key="2">
    <source>
        <dbReference type="Pfam" id="PF10531"/>
    </source>
</evidence>
<feature type="domain" description="Soluble ligand binding" evidence="2">
    <location>
        <begin position="288"/>
        <end position="335"/>
    </location>
</feature>
<proteinExistence type="predicted"/>
<evidence type="ECO:0000313" key="4">
    <source>
        <dbReference type="Proteomes" id="UP001332192"/>
    </source>
</evidence>
<feature type="compositionally biased region" description="Low complexity" evidence="1">
    <location>
        <begin position="339"/>
        <end position="359"/>
    </location>
</feature>
<dbReference type="Proteomes" id="UP001332192">
    <property type="component" value="Chromosome"/>
</dbReference>
<dbReference type="InterPro" id="IPR049712">
    <property type="entry name" value="Poly_export"/>
</dbReference>
<keyword evidence="4" id="KW-1185">Reference proteome</keyword>
<feature type="domain" description="Soluble ligand binding" evidence="2">
    <location>
        <begin position="18"/>
        <end position="71"/>
    </location>
</feature>
<feature type="domain" description="Soluble ligand binding" evidence="2">
    <location>
        <begin position="107"/>
        <end position="158"/>
    </location>
</feature>
<feature type="domain" description="Soluble ligand binding" evidence="2">
    <location>
        <begin position="410"/>
        <end position="457"/>
    </location>
</feature>
<accession>A0ABZ1BWC0</accession>
<reference evidence="3 4" key="1">
    <citation type="journal article" date="2024" name="Front. Microbiol.">
        <title>Novel thermophilic genera Geochorda gen. nov. and Carboxydochorda gen. nov. from the deep terrestrial subsurface reveal the ecophysiological diversity in the class Limnochordia.</title>
        <authorList>
            <person name="Karnachuk O.V."/>
            <person name="Lukina A.P."/>
            <person name="Avakyan M.R."/>
            <person name="Kadnikov V.V."/>
            <person name="Begmatov S."/>
            <person name="Beletsky A.V."/>
            <person name="Vlasova K.G."/>
            <person name="Novikov A.A."/>
            <person name="Shcherbakova V.A."/>
            <person name="Mardanov A.V."/>
            <person name="Ravin N.V."/>
        </authorList>
    </citation>
    <scope>NUCLEOTIDE SEQUENCE [LARGE SCALE GENOMIC DNA]</scope>
    <source>
        <strain evidence="3 4">L945</strain>
    </source>
</reference>
<dbReference type="InterPro" id="IPR019554">
    <property type="entry name" value="Soluble_ligand-bd"/>
</dbReference>
<evidence type="ECO:0000313" key="3">
    <source>
        <dbReference type="EMBL" id="WRP16958.1"/>
    </source>
</evidence>
<organism evidence="3 4">
    <name type="scientific">Carboxydichorda subterranea</name>
    <dbReference type="NCBI Taxonomy" id="3109565"/>
    <lineage>
        <taxon>Bacteria</taxon>
        <taxon>Bacillati</taxon>
        <taxon>Bacillota</taxon>
        <taxon>Limnochordia</taxon>
        <taxon>Limnochordales</taxon>
        <taxon>Geochordaceae</taxon>
        <taxon>Carboxydichorda</taxon>
    </lineage>
</organism>
<sequence>MELRPGDVVFVPETVRQVAVLGEVVRPGALAVRPGMTLQDLVALAGGLTQDADAGRATLSRTLADGTRQAIPVDLTGIVDPHSGVPVPPVALQPGDTLVVPGVVRQVAVMGEVARPGLVPYRPGLTLAEALAAAGGPTEQAELGRVSLTRRAREAQDGTAPAIELDLSSLGGQTSAGATLVAGPAAAGLLLQPGDLVLVPRAQREVFVLGAVERPGNYPVRPGARVLDALAMAGGPRSDGEAVATLLSRPDGAHRTIDVERLVRDPASPDNVPLQPGDLLYVPPLRQVLVLGEVGRPGAYVPPPGARILDLLAMAGGVRPDVAVTDIILTRGVRGASAAAVSPAPPDAAGSVPAAAGRPEATQPQADGPAPLVYHLDYERLVSGQLPESNMPVQDGDVLYVPATRRDVLVMGEVQRPGLYVLPSPGPVRLLDVLALAGGPTKRAVLESVGIMRAEGTPEKAATGRGAVLFQGNASDNPPIRAGDIVVVPETRWPDWSQVVGALSAVKLFRDLVTGK</sequence>
<gene>
    <name evidence="3" type="ORF">U7230_12830</name>
</gene>
<dbReference type="PANTHER" id="PTHR33619">
    <property type="entry name" value="POLYSACCHARIDE EXPORT PROTEIN GFCE-RELATED"/>
    <property type="match status" value="1"/>
</dbReference>